<evidence type="ECO:0000313" key="10">
    <source>
        <dbReference type="EMBL" id="RXS98198.1"/>
    </source>
</evidence>
<evidence type="ECO:0000259" key="9">
    <source>
        <dbReference type="Pfam" id="PF01850"/>
    </source>
</evidence>
<evidence type="ECO:0000256" key="2">
    <source>
        <dbReference type="ARBA" id="ARBA00022649"/>
    </source>
</evidence>
<dbReference type="PANTHER" id="PTHR33653:SF1">
    <property type="entry name" value="RIBONUCLEASE VAPC2"/>
    <property type="match status" value="1"/>
</dbReference>
<dbReference type="OrthoDB" id="32625at2"/>
<dbReference type="CDD" id="cd09871">
    <property type="entry name" value="PIN_MtVapC28-VapC30-like"/>
    <property type="match status" value="1"/>
</dbReference>
<dbReference type="AlphaFoldDB" id="A0A4Q1SKH7"/>
<organism evidence="10 11">
    <name type="scientific">Silvibacterium dinghuense</name>
    <dbReference type="NCBI Taxonomy" id="1560006"/>
    <lineage>
        <taxon>Bacteria</taxon>
        <taxon>Pseudomonadati</taxon>
        <taxon>Acidobacteriota</taxon>
        <taxon>Terriglobia</taxon>
        <taxon>Terriglobales</taxon>
        <taxon>Acidobacteriaceae</taxon>
        <taxon>Silvibacterium</taxon>
    </lineage>
</organism>
<keyword evidence="11" id="KW-1185">Reference proteome</keyword>
<comment type="caution">
    <text evidence="10">The sequence shown here is derived from an EMBL/GenBank/DDBJ whole genome shotgun (WGS) entry which is preliminary data.</text>
</comment>
<accession>A0A4Q1SKH7</accession>
<dbReference type="EMBL" id="SDMK01000001">
    <property type="protein sequence ID" value="RXS98198.1"/>
    <property type="molecule type" value="Genomic_DNA"/>
</dbReference>
<evidence type="ECO:0000256" key="7">
    <source>
        <dbReference type="ARBA" id="ARBA00038093"/>
    </source>
</evidence>
<dbReference type="Pfam" id="PF01850">
    <property type="entry name" value="PIN"/>
    <property type="match status" value="1"/>
</dbReference>
<feature type="binding site" evidence="8">
    <location>
        <position position="4"/>
    </location>
    <ligand>
        <name>Mg(2+)</name>
        <dbReference type="ChEBI" id="CHEBI:18420"/>
    </ligand>
</feature>
<evidence type="ECO:0000313" key="11">
    <source>
        <dbReference type="Proteomes" id="UP000290253"/>
    </source>
</evidence>
<evidence type="ECO:0000256" key="1">
    <source>
        <dbReference type="ARBA" id="ARBA00001946"/>
    </source>
</evidence>
<comment type="similarity">
    <text evidence="7 8">Belongs to the PINc/VapC protein family.</text>
</comment>
<evidence type="ECO:0000256" key="4">
    <source>
        <dbReference type="ARBA" id="ARBA00022723"/>
    </source>
</evidence>
<proteinExistence type="inferred from homology"/>
<dbReference type="Gene3D" id="3.40.50.1010">
    <property type="entry name" value="5'-nuclease"/>
    <property type="match status" value="1"/>
</dbReference>
<dbReference type="HAMAP" id="MF_00265">
    <property type="entry name" value="VapC_Nob1"/>
    <property type="match status" value="1"/>
</dbReference>
<protein>
    <recommendedName>
        <fullName evidence="8">Ribonuclease VapC</fullName>
        <shortName evidence="8">RNase VapC</shortName>
        <ecNumber evidence="8">3.1.-.-</ecNumber>
    </recommendedName>
    <alternativeName>
        <fullName evidence="8">Toxin VapC</fullName>
    </alternativeName>
</protein>
<feature type="binding site" evidence="8">
    <location>
        <position position="99"/>
    </location>
    <ligand>
        <name>Mg(2+)</name>
        <dbReference type="ChEBI" id="CHEBI:18420"/>
    </ligand>
</feature>
<keyword evidence="5 8" id="KW-0378">Hydrolase</keyword>
<gene>
    <name evidence="8" type="primary">vapC</name>
    <name evidence="10" type="ORF">ESZ00_06895</name>
</gene>
<keyword evidence="6 8" id="KW-0460">Magnesium</keyword>
<dbReference type="PANTHER" id="PTHR33653">
    <property type="entry name" value="RIBONUCLEASE VAPC2"/>
    <property type="match status" value="1"/>
</dbReference>
<evidence type="ECO:0000256" key="8">
    <source>
        <dbReference type="HAMAP-Rule" id="MF_00265"/>
    </source>
</evidence>
<reference evidence="10 11" key="1">
    <citation type="journal article" date="2016" name="Int. J. Syst. Evol. Microbiol.">
        <title>Acidipila dinghuensis sp. nov., an acidobacterium isolated from forest soil.</title>
        <authorList>
            <person name="Jiang Y.W."/>
            <person name="Wang J."/>
            <person name="Chen M.H."/>
            <person name="Lv Y.Y."/>
            <person name="Qiu L.H."/>
        </authorList>
    </citation>
    <scope>NUCLEOTIDE SEQUENCE [LARGE SCALE GENOMIC DNA]</scope>
    <source>
        <strain evidence="10 11">DHOF10</strain>
    </source>
</reference>
<dbReference type="GO" id="GO:0004540">
    <property type="term" value="F:RNA nuclease activity"/>
    <property type="evidence" value="ECO:0007669"/>
    <property type="project" value="InterPro"/>
</dbReference>
<keyword evidence="4 8" id="KW-0479">Metal-binding</keyword>
<evidence type="ECO:0000256" key="6">
    <source>
        <dbReference type="ARBA" id="ARBA00022842"/>
    </source>
</evidence>
<keyword evidence="8" id="KW-0800">Toxin</keyword>
<name>A0A4Q1SKH7_9BACT</name>
<dbReference type="InterPro" id="IPR050556">
    <property type="entry name" value="Type_II_TA_system_RNase"/>
</dbReference>
<feature type="domain" description="PIN" evidence="9">
    <location>
        <begin position="1"/>
        <end position="124"/>
    </location>
</feature>
<keyword evidence="2 8" id="KW-1277">Toxin-antitoxin system</keyword>
<dbReference type="GO" id="GO:0000287">
    <property type="term" value="F:magnesium ion binding"/>
    <property type="evidence" value="ECO:0007669"/>
    <property type="project" value="UniProtKB-UniRule"/>
</dbReference>
<keyword evidence="3 8" id="KW-0540">Nuclease</keyword>
<sequence length="130" mass="13652">MVIDTSAIAALFLNEPECARFAELIAAAATRLISAATVVEAGIVIEARLGDAGAREFELFLHHAQLKIVPVDASQAAAARAAWRSYGKGRHPASLNLGDCFSYALAELSGEPLLAKGTDFIRTGISVIEA</sequence>
<dbReference type="GO" id="GO:0090729">
    <property type="term" value="F:toxin activity"/>
    <property type="evidence" value="ECO:0007669"/>
    <property type="project" value="UniProtKB-KW"/>
</dbReference>
<evidence type="ECO:0000256" key="3">
    <source>
        <dbReference type="ARBA" id="ARBA00022722"/>
    </source>
</evidence>
<dbReference type="GO" id="GO:0016787">
    <property type="term" value="F:hydrolase activity"/>
    <property type="evidence" value="ECO:0007669"/>
    <property type="project" value="UniProtKB-KW"/>
</dbReference>
<comment type="cofactor">
    <cofactor evidence="1 8">
        <name>Mg(2+)</name>
        <dbReference type="ChEBI" id="CHEBI:18420"/>
    </cofactor>
</comment>
<dbReference type="InterPro" id="IPR022907">
    <property type="entry name" value="VapC_family"/>
</dbReference>
<evidence type="ECO:0000256" key="5">
    <source>
        <dbReference type="ARBA" id="ARBA00022801"/>
    </source>
</evidence>
<dbReference type="SUPFAM" id="SSF88723">
    <property type="entry name" value="PIN domain-like"/>
    <property type="match status" value="1"/>
</dbReference>
<comment type="function">
    <text evidence="8">Toxic component of a toxin-antitoxin (TA) system. An RNase.</text>
</comment>
<dbReference type="Proteomes" id="UP000290253">
    <property type="component" value="Unassembled WGS sequence"/>
</dbReference>
<dbReference type="EC" id="3.1.-.-" evidence="8"/>
<dbReference type="InterPro" id="IPR029060">
    <property type="entry name" value="PIN-like_dom_sf"/>
</dbReference>
<dbReference type="InterPro" id="IPR002716">
    <property type="entry name" value="PIN_dom"/>
</dbReference>